<organism evidence="4 5">
    <name type="scientific">Sneathiella litorea</name>
    <dbReference type="NCBI Taxonomy" id="2606216"/>
    <lineage>
        <taxon>Bacteria</taxon>
        <taxon>Pseudomonadati</taxon>
        <taxon>Pseudomonadota</taxon>
        <taxon>Alphaproteobacteria</taxon>
        <taxon>Sneathiellales</taxon>
        <taxon>Sneathiellaceae</taxon>
        <taxon>Sneathiella</taxon>
    </lineage>
</organism>
<dbReference type="InterPro" id="IPR027417">
    <property type="entry name" value="P-loop_NTPase"/>
</dbReference>
<dbReference type="SUPFAM" id="SSF54211">
    <property type="entry name" value="Ribosomal protein S5 domain 2-like"/>
    <property type="match status" value="1"/>
</dbReference>
<keyword evidence="1 2" id="KW-0645">Protease</keyword>
<keyword evidence="5" id="KW-1185">Reference proteome</keyword>
<dbReference type="GO" id="GO:0004176">
    <property type="term" value="F:ATP-dependent peptidase activity"/>
    <property type="evidence" value="ECO:0007669"/>
    <property type="project" value="UniProtKB-UniRule"/>
</dbReference>
<reference evidence="4 5" key="1">
    <citation type="submission" date="2019-12" db="EMBL/GenBank/DDBJ databases">
        <title>Snethiella sp. nov. sp. isolated from sea sand.</title>
        <authorList>
            <person name="Kim J."/>
            <person name="Jeong S.E."/>
            <person name="Jung H.S."/>
            <person name="Jeon C.O."/>
        </authorList>
    </citation>
    <scope>NUCLEOTIDE SEQUENCE [LARGE SCALE GENOMIC DNA]</scope>
    <source>
        <strain evidence="4 5">DP05</strain>
    </source>
</reference>
<dbReference type="InterPro" id="IPR041699">
    <property type="entry name" value="AAA_32"/>
</dbReference>
<dbReference type="GO" id="GO:0005524">
    <property type="term" value="F:ATP binding"/>
    <property type="evidence" value="ECO:0007669"/>
    <property type="project" value="InterPro"/>
</dbReference>
<evidence type="ECO:0000313" key="4">
    <source>
        <dbReference type="EMBL" id="MZR30097.1"/>
    </source>
</evidence>
<sequence length="814" mass="90949">MVGSKALPASQLCRRYNLEALGFTDTSELEDLREPLGQDRAVEAIRFGIGVRHQGFNLFAFGPSGSGKTEIIRRYLEPEAAAKPVPDDWCYVNNFTTPDHPKMLRLPAGRAKDLARQMENLTAEVRVVISAAYESEDYRTRLDVIVEQFKLKQEEAFENLHKKAGEKNVAIVRTPMGLALAPSREGKVLNPEAFSKLPTEEQEQVKKDISELEVDLQAVVRMLPELEREQRREIVKLNREVTSFTVDHLIDEIREKWRDCTAVLVFFDEVQDYIINHSDVFRLSKDEAAETIPARMAADFLMQQERVIGNCQVNVLISHKADGGAPIVYEDNPTVENLLGRIEHRSEFGSLVTDFRLIKPGALHQANGGYLILDARRLVFQPYAWETLKRELRSREIRVETLSQMMSLGSMVTLQPEPIPLDIKVILIGDPTLYYLLSQNDHDFNNLFKVPVDFDDRVPVTDEAISLYAQFIATEARKKQLMPLHRSAVEQVMERMTRLTSDTERLSSHTRSLSDLLSEADYWAASRSAPRIEAQDVKHAVKAHIHRSDRMRERTQEQFQRGTMMLDTSDAKVGQINGLSVLQLGDFAFGRPSRITARVHLGRGRVIDIEREVELGGPLHSKGVLILSNFLAARYTNNRPLSLNASLVFEQSYGGVDGDSASSTELYALLSALSNTPIKQSLAVTGSVNQFGEVQAIGGVNEKIEGFFDLCNFRGLTGDQGVLIPESNVKHLMLKDEVVAAAEKGQFHIYSVTSIDQGIEILTGIQAGELDAAGNYPPESVNGRVKARLEVFAESARQYVKSGGEDKMSGAGDG</sequence>
<dbReference type="InterPro" id="IPR027065">
    <property type="entry name" value="Lon_Prtase"/>
</dbReference>
<dbReference type="InterPro" id="IPR008269">
    <property type="entry name" value="Lon_proteolytic"/>
</dbReference>
<evidence type="ECO:0000256" key="1">
    <source>
        <dbReference type="ARBA" id="ARBA00022670"/>
    </source>
</evidence>
<dbReference type="InterPro" id="IPR014721">
    <property type="entry name" value="Ribsml_uS5_D2-typ_fold_subgr"/>
</dbReference>
<dbReference type="PRINTS" id="PR00830">
    <property type="entry name" value="ENDOLAPTASE"/>
</dbReference>
<dbReference type="PANTHER" id="PTHR10046">
    <property type="entry name" value="ATP DEPENDENT LON PROTEASE FAMILY MEMBER"/>
    <property type="match status" value="1"/>
</dbReference>
<proteinExistence type="inferred from homology"/>
<dbReference type="InterPro" id="IPR046844">
    <property type="entry name" value="Lon-like_helical"/>
</dbReference>
<feature type="domain" description="Lon proteolytic" evidence="3">
    <location>
        <begin position="570"/>
        <end position="765"/>
    </location>
</feature>
<dbReference type="Pfam" id="PF20436">
    <property type="entry name" value="LonB_AAA-LID"/>
    <property type="match status" value="1"/>
</dbReference>
<feature type="active site" evidence="2">
    <location>
        <position position="660"/>
    </location>
</feature>
<dbReference type="Pfam" id="PF05362">
    <property type="entry name" value="Lon_C"/>
    <property type="match status" value="1"/>
</dbReference>
<dbReference type="InterPro" id="IPR046843">
    <property type="entry name" value="LonB_AAA-LID"/>
</dbReference>
<dbReference type="Gene3D" id="3.30.230.10">
    <property type="match status" value="1"/>
</dbReference>
<accession>A0A6L8W7A1</accession>
<dbReference type="PROSITE" id="PS51786">
    <property type="entry name" value="LON_PROTEOLYTIC"/>
    <property type="match status" value="1"/>
</dbReference>
<evidence type="ECO:0000313" key="5">
    <source>
        <dbReference type="Proteomes" id="UP000476030"/>
    </source>
</evidence>
<keyword evidence="2" id="KW-0378">Hydrolase</keyword>
<dbReference type="GO" id="GO:0004252">
    <property type="term" value="F:serine-type endopeptidase activity"/>
    <property type="evidence" value="ECO:0007669"/>
    <property type="project" value="UniProtKB-UniRule"/>
</dbReference>
<keyword evidence="2" id="KW-0720">Serine protease</keyword>
<dbReference type="EC" id="3.4.21.53" evidence="2"/>
<feature type="active site" evidence="2">
    <location>
        <position position="703"/>
    </location>
</feature>
<dbReference type="Proteomes" id="UP000476030">
    <property type="component" value="Unassembled WGS sequence"/>
</dbReference>
<dbReference type="InterPro" id="IPR020568">
    <property type="entry name" value="Ribosomal_Su5_D2-typ_SF"/>
</dbReference>
<comment type="similarity">
    <text evidence="2">Belongs to the peptidase S16 family.</text>
</comment>
<dbReference type="Pfam" id="PF20437">
    <property type="entry name" value="LonC_helical"/>
    <property type="match status" value="1"/>
</dbReference>
<dbReference type="GO" id="GO:0030163">
    <property type="term" value="P:protein catabolic process"/>
    <property type="evidence" value="ECO:0007669"/>
    <property type="project" value="InterPro"/>
</dbReference>
<dbReference type="RefSeq" id="WP_161314624.1">
    <property type="nucleotide sequence ID" value="NZ_WTUW01000001.1"/>
</dbReference>
<dbReference type="SUPFAM" id="SSF52540">
    <property type="entry name" value="P-loop containing nucleoside triphosphate hydrolases"/>
    <property type="match status" value="1"/>
</dbReference>
<dbReference type="GO" id="GO:0006508">
    <property type="term" value="P:proteolysis"/>
    <property type="evidence" value="ECO:0007669"/>
    <property type="project" value="UniProtKB-KW"/>
</dbReference>
<comment type="catalytic activity">
    <reaction evidence="2">
        <text>Hydrolysis of proteins in presence of ATP.</text>
        <dbReference type="EC" id="3.4.21.53"/>
    </reaction>
</comment>
<protein>
    <recommendedName>
        <fullName evidence="2">endopeptidase La</fullName>
        <ecNumber evidence="2">3.4.21.53</ecNumber>
    </recommendedName>
</protein>
<comment type="caution">
    <text evidence="4">The sequence shown here is derived from an EMBL/GenBank/DDBJ whole genome shotgun (WGS) entry which is preliminary data.</text>
</comment>
<dbReference type="Gene3D" id="1.10.8.60">
    <property type="match status" value="1"/>
</dbReference>
<evidence type="ECO:0000259" key="3">
    <source>
        <dbReference type="PROSITE" id="PS51786"/>
    </source>
</evidence>
<name>A0A6L8W7A1_9PROT</name>
<dbReference type="EMBL" id="WTUW01000001">
    <property type="protein sequence ID" value="MZR30097.1"/>
    <property type="molecule type" value="Genomic_DNA"/>
</dbReference>
<dbReference type="Gene3D" id="3.40.50.300">
    <property type="entry name" value="P-loop containing nucleotide triphosphate hydrolases"/>
    <property type="match status" value="2"/>
</dbReference>
<dbReference type="AlphaFoldDB" id="A0A6L8W7A1"/>
<evidence type="ECO:0000256" key="2">
    <source>
        <dbReference type="PROSITE-ProRule" id="PRU01122"/>
    </source>
</evidence>
<dbReference type="Pfam" id="PF13654">
    <property type="entry name" value="AAA_32"/>
    <property type="match status" value="1"/>
</dbReference>
<gene>
    <name evidence="4" type="ORF">GQE98_05540</name>
</gene>